<protein>
    <recommendedName>
        <fullName evidence="4">Ecp2 effector protein domain-containing protein</fullName>
    </recommendedName>
</protein>
<feature type="chain" id="PRO_5025644811" description="Ecp2 effector protein domain-containing protein" evidence="1">
    <location>
        <begin position="21"/>
        <end position="188"/>
    </location>
</feature>
<evidence type="ECO:0008006" key="4">
    <source>
        <dbReference type="Google" id="ProtNLM"/>
    </source>
</evidence>
<evidence type="ECO:0000313" key="3">
    <source>
        <dbReference type="Proteomes" id="UP000800040"/>
    </source>
</evidence>
<dbReference type="AlphaFoldDB" id="A0A6A5K441"/>
<dbReference type="Proteomes" id="UP000800040">
    <property type="component" value="Unassembled WGS sequence"/>
</dbReference>
<evidence type="ECO:0000256" key="1">
    <source>
        <dbReference type="SAM" id="SignalP"/>
    </source>
</evidence>
<feature type="signal peptide" evidence="1">
    <location>
        <begin position="1"/>
        <end position="20"/>
    </location>
</feature>
<sequence length="188" mass="20305">AMLVTNFLLLVATCTISAYAGPGDDYSGRGTIAVLKSRSDPFTTTPADSVGCLDVHGKFVADGDSSHEACAIFTRLEPYPYTLSTEAGNCTWTDTSQETNTDSIYGGNDYAWSCWDGVADIYDSMGTINGSPYLFLCKLQACVFDAKRIPKADEALPVWPFRYGSQQMGITPGHVELQLLWQPVGSSS</sequence>
<keyword evidence="1" id="KW-0732">Signal</keyword>
<proteinExistence type="predicted"/>
<dbReference type="OrthoDB" id="3775566at2759"/>
<organism evidence="2 3">
    <name type="scientific">Decorospora gaudefroyi</name>
    <dbReference type="NCBI Taxonomy" id="184978"/>
    <lineage>
        <taxon>Eukaryota</taxon>
        <taxon>Fungi</taxon>
        <taxon>Dikarya</taxon>
        <taxon>Ascomycota</taxon>
        <taxon>Pezizomycotina</taxon>
        <taxon>Dothideomycetes</taxon>
        <taxon>Pleosporomycetidae</taxon>
        <taxon>Pleosporales</taxon>
        <taxon>Pleosporineae</taxon>
        <taxon>Pleosporaceae</taxon>
        <taxon>Decorospora</taxon>
    </lineage>
</organism>
<keyword evidence="3" id="KW-1185">Reference proteome</keyword>
<dbReference type="EMBL" id="ML975470">
    <property type="protein sequence ID" value="KAF1829052.1"/>
    <property type="molecule type" value="Genomic_DNA"/>
</dbReference>
<name>A0A6A5K441_9PLEO</name>
<gene>
    <name evidence="2" type="ORF">BDW02DRAFT_510851</name>
</gene>
<evidence type="ECO:0000313" key="2">
    <source>
        <dbReference type="EMBL" id="KAF1829052.1"/>
    </source>
</evidence>
<feature type="non-terminal residue" evidence="2">
    <location>
        <position position="1"/>
    </location>
</feature>
<reference evidence="2" key="1">
    <citation type="submission" date="2020-01" db="EMBL/GenBank/DDBJ databases">
        <authorList>
            <consortium name="DOE Joint Genome Institute"/>
            <person name="Haridas S."/>
            <person name="Albert R."/>
            <person name="Binder M."/>
            <person name="Bloem J."/>
            <person name="Labutti K."/>
            <person name="Salamov A."/>
            <person name="Andreopoulos B."/>
            <person name="Baker S.E."/>
            <person name="Barry K."/>
            <person name="Bills G."/>
            <person name="Bluhm B.H."/>
            <person name="Cannon C."/>
            <person name="Castanera R."/>
            <person name="Culley D.E."/>
            <person name="Daum C."/>
            <person name="Ezra D."/>
            <person name="Gonzalez J.B."/>
            <person name="Henrissat B."/>
            <person name="Kuo A."/>
            <person name="Liang C."/>
            <person name="Lipzen A."/>
            <person name="Lutzoni F."/>
            <person name="Magnuson J."/>
            <person name="Mondo S."/>
            <person name="Nolan M."/>
            <person name="Ohm R."/>
            <person name="Pangilinan J."/>
            <person name="Park H.-J."/>
            <person name="Ramirez L."/>
            <person name="Alfaro M."/>
            <person name="Sun H."/>
            <person name="Tritt A."/>
            <person name="Yoshinaga Y."/>
            <person name="Zwiers L.-H."/>
            <person name="Turgeon B.G."/>
            <person name="Goodwin S.B."/>
            <person name="Spatafora J.W."/>
            <person name="Crous P.W."/>
            <person name="Grigoriev I.V."/>
        </authorList>
    </citation>
    <scope>NUCLEOTIDE SEQUENCE</scope>
    <source>
        <strain evidence="2">P77</strain>
    </source>
</reference>
<accession>A0A6A5K441</accession>